<dbReference type="EnsemblMetazoa" id="MDOA007818-RD">
    <property type="protein sequence ID" value="MDOA007818-PD"/>
    <property type="gene ID" value="MDOA007818"/>
</dbReference>
<dbReference type="STRING" id="7370.A0A1I8MRY0"/>
<evidence type="ECO:0000256" key="3">
    <source>
        <dbReference type="ARBA" id="ARBA00023038"/>
    </source>
</evidence>
<dbReference type="FunFam" id="2.30.42.10:FF:000200">
    <property type="entry name" value="Uncharacterized protein, isoform E"/>
    <property type="match status" value="1"/>
</dbReference>
<name>A0A1I8MRY0_MUSDO</name>
<gene>
    <name evidence="6" type="primary">101895305</name>
    <name evidence="8" type="synonym">LOC101895305</name>
</gene>
<organism evidence="6">
    <name type="scientific">Musca domestica</name>
    <name type="common">House fly</name>
    <dbReference type="NCBI Taxonomy" id="7370"/>
    <lineage>
        <taxon>Eukaryota</taxon>
        <taxon>Metazoa</taxon>
        <taxon>Ecdysozoa</taxon>
        <taxon>Arthropoda</taxon>
        <taxon>Hexapoda</taxon>
        <taxon>Insecta</taxon>
        <taxon>Pterygota</taxon>
        <taxon>Neoptera</taxon>
        <taxon>Endopterygota</taxon>
        <taxon>Diptera</taxon>
        <taxon>Brachycera</taxon>
        <taxon>Muscomorpha</taxon>
        <taxon>Muscoidea</taxon>
        <taxon>Muscidae</taxon>
        <taxon>Musca</taxon>
    </lineage>
</organism>
<feature type="compositionally biased region" description="Polar residues" evidence="4">
    <location>
        <begin position="722"/>
        <end position="741"/>
    </location>
</feature>
<dbReference type="InterPro" id="IPR036034">
    <property type="entry name" value="PDZ_sf"/>
</dbReference>
<dbReference type="PANTHER" id="PTHR24214">
    <property type="entry name" value="PDZ AND LIM DOMAIN PROTEIN ZASP"/>
    <property type="match status" value="1"/>
</dbReference>
<dbReference type="SUPFAM" id="SSF50156">
    <property type="entry name" value="PDZ domain-like"/>
    <property type="match status" value="1"/>
</dbReference>
<feature type="region of interest" description="Disordered" evidence="4">
    <location>
        <begin position="456"/>
        <end position="578"/>
    </location>
</feature>
<dbReference type="AlphaFoldDB" id="A0A1I8MRY0"/>
<dbReference type="Gene3D" id="2.30.42.10">
    <property type="match status" value="1"/>
</dbReference>
<dbReference type="InterPro" id="IPR001478">
    <property type="entry name" value="PDZ"/>
</dbReference>
<evidence type="ECO:0000259" key="5">
    <source>
        <dbReference type="PROSITE" id="PS50106"/>
    </source>
</evidence>
<dbReference type="GO" id="GO:0003779">
    <property type="term" value="F:actin binding"/>
    <property type="evidence" value="ECO:0007669"/>
    <property type="project" value="TreeGrafter"/>
</dbReference>
<feature type="region of interest" description="Disordered" evidence="4">
    <location>
        <begin position="235"/>
        <end position="360"/>
    </location>
</feature>
<dbReference type="KEGG" id="mde:101895305"/>
<feature type="domain" description="PDZ" evidence="5">
    <location>
        <begin position="4"/>
        <end position="86"/>
    </location>
</feature>
<reference evidence="6" key="1">
    <citation type="submission" date="2020-05" db="UniProtKB">
        <authorList>
            <consortium name="EnsemblMetazoa"/>
        </authorList>
    </citation>
    <scope>IDENTIFICATION</scope>
    <source>
        <strain evidence="6">Aabys</strain>
    </source>
</reference>
<dbReference type="GO" id="GO:0005912">
    <property type="term" value="C:adherens junction"/>
    <property type="evidence" value="ECO:0007669"/>
    <property type="project" value="TreeGrafter"/>
</dbReference>
<feature type="compositionally biased region" description="Basic and acidic residues" evidence="4">
    <location>
        <begin position="631"/>
        <end position="650"/>
    </location>
</feature>
<keyword evidence="7" id="KW-1185">Reference proteome</keyword>
<dbReference type="GeneID" id="101895305"/>
<keyword evidence="3" id="KW-0479">Metal-binding</keyword>
<dbReference type="eggNOG" id="KOG3528">
    <property type="taxonomic scope" value="Eukaryota"/>
</dbReference>
<dbReference type="VEuPathDB" id="VectorBase:MDOA007818"/>
<feature type="compositionally biased region" description="Basic and acidic residues" evidence="4">
    <location>
        <begin position="661"/>
        <end position="687"/>
    </location>
</feature>
<feature type="compositionally biased region" description="Polar residues" evidence="4">
    <location>
        <begin position="257"/>
        <end position="286"/>
    </location>
</feature>
<feature type="compositionally biased region" description="Basic and acidic residues" evidence="4">
    <location>
        <begin position="746"/>
        <end position="772"/>
    </location>
</feature>
<evidence type="ECO:0000313" key="8">
    <source>
        <dbReference type="RefSeq" id="XP_005180976.1"/>
    </source>
</evidence>
<dbReference type="InterPro" id="IPR050604">
    <property type="entry name" value="PDZ-LIM_domain"/>
</dbReference>
<dbReference type="VEuPathDB" id="VectorBase:MDOMA2_020748"/>
<dbReference type="PROSITE" id="PS50106">
    <property type="entry name" value="PDZ"/>
    <property type="match status" value="1"/>
</dbReference>
<evidence type="ECO:0000313" key="7">
    <source>
        <dbReference type="Proteomes" id="UP001652621"/>
    </source>
</evidence>
<dbReference type="GO" id="GO:0030018">
    <property type="term" value="C:Z disc"/>
    <property type="evidence" value="ECO:0007669"/>
    <property type="project" value="TreeGrafter"/>
</dbReference>
<dbReference type="RefSeq" id="XP_005180976.1">
    <property type="nucleotide sequence ID" value="XM_005180919.3"/>
</dbReference>
<feature type="region of interest" description="Disordered" evidence="4">
    <location>
        <begin position="630"/>
        <end position="689"/>
    </location>
</feature>
<proteinExistence type="predicted"/>
<accession>A0A1I8MRY0</accession>
<dbReference type="GO" id="GO:0051371">
    <property type="term" value="F:muscle alpha-actinin binding"/>
    <property type="evidence" value="ECO:0007669"/>
    <property type="project" value="TreeGrafter"/>
</dbReference>
<evidence type="ECO:0000256" key="1">
    <source>
        <dbReference type="ARBA" id="ARBA00004496"/>
    </source>
</evidence>
<dbReference type="CDD" id="cd23068">
    <property type="entry name" value="PDZ_ZASP52-like"/>
    <property type="match status" value="1"/>
</dbReference>
<keyword evidence="2" id="KW-0963">Cytoplasm</keyword>
<evidence type="ECO:0000313" key="6">
    <source>
        <dbReference type="EnsemblMetazoa" id="MDOA007818-PD"/>
    </source>
</evidence>
<reference evidence="8" key="2">
    <citation type="submission" date="2025-04" db="UniProtKB">
        <authorList>
            <consortium name="RefSeq"/>
        </authorList>
    </citation>
    <scope>IDENTIFICATION</scope>
    <source>
        <strain evidence="8">Aabys</strain>
    </source>
</reference>
<protein>
    <submittedName>
        <fullName evidence="8">Uncharacterized protein LOC101895305 isoform X1</fullName>
    </submittedName>
</protein>
<dbReference type="GO" id="GO:0030036">
    <property type="term" value="P:actin cytoskeleton organization"/>
    <property type="evidence" value="ECO:0007669"/>
    <property type="project" value="TreeGrafter"/>
</dbReference>
<dbReference type="OrthoDB" id="44841at2759"/>
<dbReference type="PANTHER" id="PTHR24214:SF38">
    <property type="entry name" value="PDZ AND LIM DOMAIN PROTEIN ZASP-RELATED"/>
    <property type="match status" value="1"/>
</dbReference>
<dbReference type="SMART" id="SM00228">
    <property type="entry name" value="PDZ"/>
    <property type="match status" value="1"/>
</dbReference>
<evidence type="ECO:0000256" key="2">
    <source>
        <dbReference type="ARBA" id="ARBA00022490"/>
    </source>
</evidence>
<dbReference type="GO" id="GO:0031941">
    <property type="term" value="C:filamentous actin"/>
    <property type="evidence" value="ECO:0007669"/>
    <property type="project" value="TreeGrafter"/>
</dbReference>
<sequence length="884" mass="98284">MVIDIKMCRFENVSWGFTLVGGADFEYPLTVVKVTEGSIAQEAGLKVGDVIVRINDTPTSPLTHEESHKVITKCGNVFFLGIKRENEEQHVKPNYFPTTNKAIPTTPTSFLEVTEKPRLPTSFVNVPAAAPTPAKPAVTESLPSERPPSPIPPLGTEPCLEAKSPVPHLSIENYTETFARGRSPSPITPTSFVAVVAVQSTVNMPKVRSPSPIPPLGTEPCLEAKSPGPYLMTEQASESLTRARSPSPIPAIRTEPTWDSTSLLPTTNAEQSLNNRRSQSPFTRQTLEYRPSTVFLQDPLEFRPSQSPIPFSPYLEAGETNESAEDNEQQNDGTQEAGNADDQYVGDQDDRPCSVLSEESERKLVEEEIAAVLADASEIAANELNHPGINIYRLYPKPGVCMSSQVLRTLSEEASKTKLEKEKENRRWTTFLQKPDRPIPKSKQQLEAERRAANAYKVKIVKSAPRSSRSVTPVPQPKPEPEKEPTPPPPVEEPQPEPEPEPEPEAPTPVDTEVPNLEETISKEDIANADESSSNQPEEEIEKSDKEKETTPEMKEMECPQEDNKANEPEAEEVSNVAEVEKTEEELALERQLVDVQRQLAALSNLPSTIQSTLDTVTRQLADLLPSFKLQQEKQKSPEAREISLERNDEPQQLTNEEDNADGKNTDIKANDNEADKCHESGEKDDGSNINALSQQQEQDNKANEQIANDTNEARDTIDKNPINQKEVTSTFSSGTVSEETQQMEDEQKLKKQKDHKHEVIGELEEHLERKSNPKRSKRAFGPLTPASDRPLVLPGGRRWYRPKDAYNDEFIAEILSAQAELITGSTLGVNFLKYQKPEKKIDLNRSEVYKVVHHLDRQPVRGIEVRAPVVPSEADIRAAAQSS</sequence>
<feature type="compositionally biased region" description="Polar residues" evidence="4">
    <location>
        <begin position="235"/>
        <end position="244"/>
    </location>
</feature>
<keyword evidence="3" id="KW-0862">Zinc</keyword>
<evidence type="ECO:0000256" key="4">
    <source>
        <dbReference type="SAM" id="MobiDB-lite"/>
    </source>
</evidence>
<comment type="subcellular location">
    <subcellularLocation>
        <location evidence="1">Cytoplasm</location>
    </subcellularLocation>
</comment>
<feature type="region of interest" description="Disordered" evidence="4">
    <location>
        <begin position="125"/>
        <end position="152"/>
    </location>
</feature>
<dbReference type="EnsemblMetazoa" id="MDOA007818-RA">
    <property type="protein sequence ID" value="MDOA007818-PA"/>
    <property type="gene ID" value="MDOA007818"/>
</dbReference>
<feature type="compositionally biased region" description="Acidic residues" evidence="4">
    <location>
        <begin position="494"/>
        <end position="504"/>
    </location>
</feature>
<dbReference type="Proteomes" id="UP001652621">
    <property type="component" value="Unplaced"/>
</dbReference>
<dbReference type="GO" id="GO:0061061">
    <property type="term" value="P:muscle structure development"/>
    <property type="evidence" value="ECO:0007669"/>
    <property type="project" value="TreeGrafter"/>
</dbReference>
<dbReference type="GO" id="GO:0001725">
    <property type="term" value="C:stress fiber"/>
    <property type="evidence" value="ECO:0007669"/>
    <property type="project" value="TreeGrafter"/>
</dbReference>
<feature type="compositionally biased region" description="Basic and acidic residues" evidence="4">
    <location>
        <begin position="543"/>
        <end position="568"/>
    </location>
</feature>
<feature type="region of interest" description="Disordered" evidence="4">
    <location>
        <begin position="711"/>
        <end position="789"/>
    </location>
</feature>
<keyword evidence="3" id="KW-0440">LIM domain</keyword>
<feature type="compositionally biased region" description="Low complexity" evidence="4">
    <location>
        <begin position="127"/>
        <end position="144"/>
    </location>
</feature>
<dbReference type="Pfam" id="PF00595">
    <property type="entry name" value="PDZ"/>
    <property type="match status" value="1"/>
</dbReference>